<keyword evidence="2" id="KW-0472">Membrane</keyword>
<keyword evidence="2" id="KW-1133">Transmembrane helix</keyword>
<evidence type="ECO:0000256" key="1">
    <source>
        <dbReference type="SAM" id="MobiDB-lite"/>
    </source>
</evidence>
<evidence type="ECO:0000256" key="2">
    <source>
        <dbReference type="SAM" id="Phobius"/>
    </source>
</evidence>
<keyword evidence="4" id="KW-1185">Reference proteome</keyword>
<evidence type="ECO:0000313" key="4">
    <source>
        <dbReference type="Proteomes" id="UP001159405"/>
    </source>
</evidence>
<dbReference type="EMBL" id="CALNXK010000667">
    <property type="protein sequence ID" value="CAH3188952.1"/>
    <property type="molecule type" value="Genomic_DNA"/>
</dbReference>
<sequence length="219" mass="25146">GVPKGSKEFFKKSSFEAHSVTEYSTENDLLKSLENGSVDQIWLFECRAKADFPLMFVKVHHEAPEIGVQITTQDTEDGRHFSDWVENNHYFVDEDDYDDEDDDYYDEDDDYYDDEDDDDYDDEDCRYPLNVALNRVAKAYTQGCLDKRCFQLFDYGKSRGSLKKNTGKKMELIDYSICGLAGLLVVLFIVGALGETCLKGLKTKTKKPPKGPFYILKIP</sequence>
<reference evidence="3 4" key="1">
    <citation type="submission" date="2022-05" db="EMBL/GenBank/DDBJ databases">
        <authorList>
            <consortium name="Genoscope - CEA"/>
            <person name="William W."/>
        </authorList>
    </citation>
    <scope>NUCLEOTIDE SEQUENCE [LARGE SCALE GENOMIC DNA]</scope>
</reference>
<accession>A0ABN8SF33</accession>
<comment type="caution">
    <text evidence="3">The sequence shown here is derived from an EMBL/GenBank/DDBJ whole genome shotgun (WGS) entry which is preliminary data.</text>
</comment>
<keyword evidence="2" id="KW-0812">Transmembrane</keyword>
<gene>
    <name evidence="3" type="ORF">PLOB_00041859</name>
</gene>
<proteinExistence type="predicted"/>
<name>A0ABN8SF33_9CNID</name>
<protein>
    <submittedName>
        <fullName evidence="3">Uncharacterized protein</fullName>
    </submittedName>
</protein>
<evidence type="ECO:0000313" key="3">
    <source>
        <dbReference type="EMBL" id="CAH3188952.1"/>
    </source>
</evidence>
<feature type="non-terminal residue" evidence="3">
    <location>
        <position position="1"/>
    </location>
</feature>
<feature type="region of interest" description="Disordered" evidence="1">
    <location>
        <begin position="95"/>
        <end position="119"/>
    </location>
</feature>
<feature type="transmembrane region" description="Helical" evidence="2">
    <location>
        <begin position="172"/>
        <end position="194"/>
    </location>
</feature>
<dbReference type="Proteomes" id="UP001159405">
    <property type="component" value="Unassembled WGS sequence"/>
</dbReference>
<organism evidence="3 4">
    <name type="scientific">Porites lobata</name>
    <dbReference type="NCBI Taxonomy" id="104759"/>
    <lineage>
        <taxon>Eukaryota</taxon>
        <taxon>Metazoa</taxon>
        <taxon>Cnidaria</taxon>
        <taxon>Anthozoa</taxon>
        <taxon>Hexacorallia</taxon>
        <taxon>Scleractinia</taxon>
        <taxon>Fungiina</taxon>
        <taxon>Poritidae</taxon>
        <taxon>Porites</taxon>
    </lineage>
</organism>